<feature type="domain" description="DYW" evidence="2">
    <location>
        <begin position="3"/>
        <end position="53"/>
    </location>
</feature>
<evidence type="ECO:0000259" key="2">
    <source>
        <dbReference type="Pfam" id="PF14432"/>
    </source>
</evidence>
<reference evidence="3 4" key="1">
    <citation type="submission" date="2023-12" db="EMBL/GenBank/DDBJ databases">
        <title>A high-quality genome assembly for Dillenia turbinata (Dilleniales).</title>
        <authorList>
            <person name="Chanderbali A."/>
        </authorList>
    </citation>
    <scope>NUCLEOTIDE SEQUENCE [LARGE SCALE GENOMIC DNA]</scope>
    <source>
        <strain evidence="3">LSX21</strain>
        <tissue evidence="3">Leaf</tissue>
    </source>
</reference>
<accession>A0AAN8UIZ7</accession>
<gene>
    <name evidence="3" type="ORF">RJ641_023440</name>
</gene>
<comment type="similarity">
    <text evidence="1">Belongs to the PPR family. PCMP-H subfamily.</text>
</comment>
<protein>
    <submittedName>
        <fullName evidence="3">DYW domain</fullName>
    </submittedName>
</protein>
<evidence type="ECO:0000313" key="3">
    <source>
        <dbReference type="EMBL" id="KAK6911347.1"/>
    </source>
</evidence>
<dbReference type="InterPro" id="IPR032867">
    <property type="entry name" value="DYW_dom"/>
</dbReference>
<dbReference type="GO" id="GO:0008270">
    <property type="term" value="F:zinc ion binding"/>
    <property type="evidence" value="ECO:0007669"/>
    <property type="project" value="InterPro"/>
</dbReference>
<evidence type="ECO:0000313" key="4">
    <source>
        <dbReference type="Proteomes" id="UP001370490"/>
    </source>
</evidence>
<dbReference type="Proteomes" id="UP001370490">
    <property type="component" value="Unassembled WGS sequence"/>
</dbReference>
<comment type="caution">
    <text evidence="3">The sequence shown here is derived from an EMBL/GenBank/DDBJ whole genome shotgun (WGS) entry which is preliminary data.</text>
</comment>
<organism evidence="3 4">
    <name type="scientific">Dillenia turbinata</name>
    <dbReference type="NCBI Taxonomy" id="194707"/>
    <lineage>
        <taxon>Eukaryota</taxon>
        <taxon>Viridiplantae</taxon>
        <taxon>Streptophyta</taxon>
        <taxon>Embryophyta</taxon>
        <taxon>Tracheophyta</taxon>
        <taxon>Spermatophyta</taxon>
        <taxon>Magnoliopsida</taxon>
        <taxon>eudicotyledons</taxon>
        <taxon>Gunneridae</taxon>
        <taxon>Pentapetalae</taxon>
        <taxon>Dilleniales</taxon>
        <taxon>Dilleniaceae</taxon>
        <taxon>Dillenia</taxon>
    </lineage>
</organism>
<keyword evidence="4" id="KW-1185">Reference proteome</keyword>
<evidence type="ECO:0000256" key="1">
    <source>
        <dbReference type="ARBA" id="ARBA00006643"/>
    </source>
</evidence>
<name>A0AAN8UIZ7_9MAGN</name>
<sequence length="97" mass="11258">MPEENVERNKINEEEKETALYYHSEKLAMAFGLITKASSTTVRVVKNQRVREEAELEQKKKMILCWRLASNCGALLLHGVLEELQGLKMMKEEIEFC</sequence>
<proteinExistence type="inferred from homology"/>
<dbReference type="AlphaFoldDB" id="A0AAN8UIZ7"/>
<dbReference type="Pfam" id="PF14432">
    <property type="entry name" value="DYW_deaminase"/>
    <property type="match status" value="1"/>
</dbReference>
<dbReference type="EMBL" id="JBAMMX010000028">
    <property type="protein sequence ID" value="KAK6911347.1"/>
    <property type="molecule type" value="Genomic_DNA"/>
</dbReference>